<keyword evidence="2" id="KW-1185">Reference proteome</keyword>
<organism evidence="1 2">
    <name type="scientific">Nonomuraea recticatena</name>
    <dbReference type="NCBI Taxonomy" id="46178"/>
    <lineage>
        <taxon>Bacteria</taxon>
        <taxon>Bacillati</taxon>
        <taxon>Actinomycetota</taxon>
        <taxon>Actinomycetes</taxon>
        <taxon>Streptosporangiales</taxon>
        <taxon>Streptosporangiaceae</taxon>
        <taxon>Nonomuraea</taxon>
    </lineage>
</organism>
<evidence type="ECO:0000313" key="2">
    <source>
        <dbReference type="Proteomes" id="UP001501666"/>
    </source>
</evidence>
<name>A0ABP6FTV6_9ACTN</name>
<reference evidence="2" key="1">
    <citation type="journal article" date="2019" name="Int. J. Syst. Evol. Microbiol.">
        <title>The Global Catalogue of Microorganisms (GCM) 10K type strain sequencing project: providing services to taxonomists for standard genome sequencing and annotation.</title>
        <authorList>
            <consortium name="The Broad Institute Genomics Platform"/>
            <consortium name="The Broad Institute Genome Sequencing Center for Infectious Disease"/>
            <person name="Wu L."/>
            <person name="Ma J."/>
        </authorList>
    </citation>
    <scope>NUCLEOTIDE SEQUENCE [LARGE SCALE GENOMIC DNA]</scope>
    <source>
        <strain evidence="2">JCM 6835</strain>
    </source>
</reference>
<dbReference type="Proteomes" id="UP001501666">
    <property type="component" value="Unassembled WGS sequence"/>
</dbReference>
<dbReference type="EMBL" id="BAAATE010000061">
    <property type="protein sequence ID" value="GAA2700665.1"/>
    <property type="molecule type" value="Genomic_DNA"/>
</dbReference>
<proteinExistence type="predicted"/>
<comment type="caution">
    <text evidence="1">The sequence shown here is derived from an EMBL/GenBank/DDBJ whole genome shotgun (WGS) entry which is preliminary data.</text>
</comment>
<accession>A0ABP6FTV6</accession>
<protein>
    <submittedName>
        <fullName evidence="1">Uncharacterized protein</fullName>
    </submittedName>
</protein>
<gene>
    <name evidence="1" type="ORF">GCM10010412_097990</name>
</gene>
<sequence>MNMGWLGFGSSANRARPPLVESAGWGGWTATWPRDSLAGVMMEKEGRGVNVSYLARGKNPRGSGGQMLADTLRAAGIHRPTAIRISEITNRETQEALIRGFSPGETKLGKTLRRTAAELGGRITNWSSGDDGLPWIKAQIKY</sequence>
<evidence type="ECO:0000313" key="1">
    <source>
        <dbReference type="EMBL" id="GAA2700665.1"/>
    </source>
</evidence>